<dbReference type="Pfam" id="PF10282">
    <property type="entry name" value="Lactonase"/>
    <property type="match status" value="1"/>
</dbReference>
<keyword evidence="3" id="KW-1185">Reference proteome</keyword>
<gene>
    <name evidence="2" type="ORF">GCM10009554_48700</name>
</gene>
<reference evidence="2 3" key="1">
    <citation type="journal article" date="2019" name="Int. J. Syst. Evol. Microbiol.">
        <title>The Global Catalogue of Microorganisms (GCM) 10K type strain sequencing project: providing services to taxonomists for standard genome sequencing and annotation.</title>
        <authorList>
            <consortium name="The Broad Institute Genomics Platform"/>
            <consortium name="The Broad Institute Genome Sequencing Center for Infectious Disease"/>
            <person name="Wu L."/>
            <person name="Ma J."/>
        </authorList>
    </citation>
    <scope>NUCLEOTIDE SEQUENCE [LARGE SCALE GENOMIC DNA]</scope>
    <source>
        <strain evidence="2 3">JCM 10977</strain>
    </source>
</reference>
<dbReference type="PANTHER" id="PTHR47197:SF3">
    <property type="entry name" value="DIHYDRO-HEME D1 DEHYDROGENASE"/>
    <property type="match status" value="1"/>
</dbReference>
<dbReference type="Proteomes" id="UP001500542">
    <property type="component" value="Unassembled WGS sequence"/>
</dbReference>
<dbReference type="InterPro" id="IPR011045">
    <property type="entry name" value="N2O_reductase_N"/>
</dbReference>
<dbReference type="NCBIfam" id="TIGR02276">
    <property type="entry name" value="beta_rpt_yvtn"/>
    <property type="match status" value="2"/>
</dbReference>
<feature type="signal peptide" evidence="1">
    <location>
        <begin position="1"/>
        <end position="27"/>
    </location>
</feature>
<dbReference type="EMBL" id="BAAAHK010000012">
    <property type="protein sequence ID" value="GAA0949719.1"/>
    <property type="molecule type" value="Genomic_DNA"/>
</dbReference>
<evidence type="ECO:0000313" key="2">
    <source>
        <dbReference type="EMBL" id="GAA0949719.1"/>
    </source>
</evidence>
<feature type="chain" id="PRO_5047513596" evidence="1">
    <location>
        <begin position="28"/>
        <end position="499"/>
    </location>
</feature>
<name>A0ABN1QZN2_9ACTN</name>
<organism evidence="2 3">
    <name type="scientific">Kribbella koreensis</name>
    <dbReference type="NCBI Taxonomy" id="57909"/>
    <lineage>
        <taxon>Bacteria</taxon>
        <taxon>Bacillati</taxon>
        <taxon>Actinomycetota</taxon>
        <taxon>Actinomycetes</taxon>
        <taxon>Propionibacteriales</taxon>
        <taxon>Kribbellaceae</taxon>
        <taxon>Kribbella</taxon>
    </lineage>
</organism>
<dbReference type="InterPro" id="IPR019405">
    <property type="entry name" value="Lactonase_7-beta_prop"/>
</dbReference>
<comment type="caution">
    <text evidence="2">The sequence shown here is derived from an EMBL/GenBank/DDBJ whole genome shotgun (WGS) entry which is preliminary data.</text>
</comment>
<evidence type="ECO:0000313" key="3">
    <source>
        <dbReference type="Proteomes" id="UP001500542"/>
    </source>
</evidence>
<keyword evidence="1" id="KW-0732">Signal</keyword>
<dbReference type="InterPro" id="IPR011964">
    <property type="entry name" value="YVTN_b-propeller_repeat"/>
</dbReference>
<dbReference type="InterPro" id="IPR051200">
    <property type="entry name" value="Host-pathogen_enzymatic-act"/>
</dbReference>
<proteinExistence type="predicted"/>
<protein>
    <submittedName>
        <fullName evidence="2">Beta-propeller fold lactonase family protein</fullName>
    </submittedName>
</protein>
<evidence type="ECO:0000256" key="1">
    <source>
        <dbReference type="SAM" id="SignalP"/>
    </source>
</evidence>
<accession>A0ABN1QZN2</accession>
<dbReference type="InterPro" id="IPR015943">
    <property type="entry name" value="WD40/YVTN_repeat-like_dom_sf"/>
</dbReference>
<sequence length="499" mass="52037">MRIHRSIGLVMAGLGLAATALVSPAFGDTSPVGIASAGIVADSTKPLPITAQDRLYTADQSSNTVTVIDPSTDKTLGTIALGGQRVGATLSPQYLGDVGVHGLAFSPVTRRLAVVSVTSNTVDIVDTTTNKVLSKTDVGRAAHEGSFTADGKEFWVADRGRDTVSVVDALNGGLKADVVVGAGPSKVVMSPDGRFAYVNHIALAEITVVDTASRRVVDHITGLGDVFSSDQAISPDGAELWAAHKRVGKVSVIDLRQRKVTHVLSTGPDTNHPQFADTPSGKFVYLTIGGLDQTLVFRRGDRPELLRRIANHGHAPHGVWPSGDGSRVYVGLEKSDEVDVIDTARQRVVATIPGGQEPQAVVYAPRAASPGPAMNLGRQGLGQQPRNVPTTLPDGRAGETLDPVHGRTLEATVRPVAGVDMIQLQARGLEAATTYQAYSVDQTGRRTALLTFSTDAAGNAPMVLAFSSFTGQRIGIESRGQASAAAMAATMALAGCCCC</sequence>
<dbReference type="SUPFAM" id="SSF50974">
    <property type="entry name" value="Nitrous oxide reductase, N-terminal domain"/>
    <property type="match status" value="1"/>
</dbReference>
<dbReference type="PANTHER" id="PTHR47197">
    <property type="entry name" value="PROTEIN NIRF"/>
    <property type="match status" value="1"/>
</dbReference>
<dbReference type="Gene3D" id="2.130.10.10">
    <property type="entry name" value="YVTN repeat-like/Quinoprotein amine dehydrogenase"/>
    <property type="match status" value="2"/>
</dbReference>